<evidence type="ECO:0000313" key="2">
    <source>
        <dbReference type="Proteomes" id="UP000030021"/>
    </source>
</evidence>
<evidence type="ECO:0000313" key="1">
    <source>
        <dbReference type="EMBL" id="KGM86254.1"/>
    </source>
</evidence>
<protein>
    <submittedName>
        <fullName evidence="1">Uncharacterized protein</fullName>
    </submittedName>
</protein>
<sequence>MTALSETPRSGFVTIFDDTYDQPDCRAYFRMMDRLGYRNQHHAVAAFRAGLAEMMRLRGLDQARIVDFASSYGIVSALLAHDLSLAQVFARYRQPEFDSASADEVIGWDRDWLAWLRRPAPVLHVTGLDVMPNAVAYGRAVGLFQAGYVENLEQASPSPALASDLARCDMIVECGSVAQLMPRALDRMLAACGPIKPWVMTSPIRGNERPEAAEVLRAHGLVVERLPISPFIHRRFESPEEQARAIANAQAAGHDTEGVETTGHFHAQILLARPEVECTNPADWPLPLGAQPMADSDPA</sequence>
<accession>A0A0A0HHT4</accession>
<comment type="caution">
    <text evidence="1">The sequence shown here is derived from an EMBL/GenBank/DDBJ whole genome shotgun (WGS) entry which is preliminary data.</text>
</comment>
<dbReference type="HOGENOM" id="CLU_065329_0_0_5"/>
<dbReference type="eggNOG" id="ENOG502Z9FG">
    <property type="taxonomic scope" value="Bacteria"/>
</dbReference>
<dbReference type="RefSeq" id="WP_037275208.1">
    <property type="nucleotide sequence ID" value="NZ_KN293984.1"/>
</dbReference>
<dbReference type="PATRIC" id="fig|1288298.3.peg.3825"/>
<organism evidence="1 2">
    <name type="scientific">Roseovarius mucosus DSM 17069</name>
    <dbReference type="NCBI Taxonomy" id="1288298"/>
    <lineage>
        <taxon>Bacteria</taxon>
        <taxon>Pseudomonadati</taxon>
        <taxon>Pseudomonadota</taxon>
        <taxon>Alphaproteobacteria</taxon>
        <taxon>Rhodobacterales</taxon>
        <taxon>Roseobacteraceae</taxon>
        <taxon>Roseovarius</taxon>
    </lineage>
</organism>
<dbReference type="STRING" id="215743.ROSMUCSMR3_02718"/>
<gene>
    <name evidence="1" type="ORF">rosmuc_03817</name>
</gene>
<dbReference type="Proteomes" id="UP000030021">
    <property type="component" value="Unassembled WGS sequence"/>
</dbReference>
<dbReference type="OrthoDB" id="7055571at2"/>
<dbReference type="EMBL" id="AONH01000020">
    <property type="protein sequence ID" value="KGM86254.1"/>
    <property type="molecule type" value="Genomic_DNA"/>
</dbReference>
<name>A0A0A0HHT4_9RHOB</name>
<proteinExistence type="predicted"/>
<reference evidence="1 2" key="1">
    <citation type="submission" date="2013-01" db="EMBL/GenBank/DDBJ databases">
        <authorList>
            <person name="Fiebig A."/>
            <person name="Goeker M."/>
            <person name="Klenk H.-P.P."/>
        </authorList>
    </citation>
    <scope>NUCLEOTIDE SEQUENCE [LARGE SCALE GENOMIC DNA]</scope>
    <source>
        <strain evidence="1 2">DSM 17069</strain>
    </source>
</reference>
<dbReference type="AlphaFoldDB" id="A0A0A0HHT4"/>